<keyword evidence="1" id="KW-0489">Methyltransferase</keyword>
<reference evidence="4 5" key="1">
    <citation type="journal article" date="2015" name="Microbiome">
        <title>Genomic resolution of linkages in carbon, nitrogen, and sulfur cycling among widespread estuary sediment bacteria.</title>
        <authorList>
            <person name="Baker B.J."/>
            <person name="Lazar C.S."/>
            <person name="Teske A.P."/>
            <person name="Dick G.J."/>
        </authorList>
    </citation>
    <scope>NUCLEOTIDE SEQUENCE [LARGE SCALE GENOMIC DNA]</scope>
    <source>
        <strain evidence="4">SM23_60</strain>
    </source>
</reference>
<comment type="caution">
    <text evidence="4">The sequence shown here is derived from an EMBL/GenBank/DDBJ whole genome shotgun (WGS) entry which is preliminary data.</text>
</comment>
<dbReference type="GO" id="GO:0032259">
    <property type="term" value="P:methylation"/>
    <property type="evidence" value="ECO:0007669"/>
    <property type="project" value="UniProtKB-KW"/>
</dbReference>
<dbReference type="Gene3D" id="3.40.50.150">
    <property type="entry name" value="Vaccinia Virus protein VP39"/>
    <property type="match status" value="1"/>
</dbReference>
<gene>
    <name evidence="4" type="ORF">AMJ87_06345</name>
</gene>
<dbReference type="InterPro" id="IPR029063">
    <property type="entry name" value="SAM-dependent_MTases_sf"/>
</dbReference>
<dbReference type="AlphaFoldDB" id="A0A0S8GFR0"/>
<evidence type="ECO:0000256" key="1">
    <source>
        <dbReference type="ARBA" id="ARBA00022603"/>
    </source>
</evidence>
<dbReference type="EMBL" id="LJUO01000050">
    <property type="protein sequence ID" value="KPK71877.1"/>
    <property type="molecule type" value="Genomic_DNA"/>
</dbReference>
<dbReference type="PANTHER" id="PTHR13610">
    <property type="entry name" value="METHYLTRANSFERASE DOMAIN-CONTAINING PROTEIN"/>
    <property type="match status" value="1"/>
</dbReference>
<proteinExistence type="predicted"/>
<sequence length="132" mass="14855">MLDLAEVSANDVLYDLGSGDGRVLVTAAKRAGARAIGVEIDPFRFVFSWCAVRLARCGDRVTVRFGNLFTADIRDATVITLFLFGPTNKKLKRKFQEELKSGTRIVSYMWPIEGWTCADALPDEQIYLYRID</sequence>
<evidence type="ECO:0000313" key="4">
    <source>
        <dbReference type="EMBL" id="KPK71877.1"/>
    </source>
</evidence>
<name>A0A0S8GFR0_UNCW3</name>
<dbReference type="SUPFAM" id="SSF53335">
    <property type="entry name" value="S-adenosyl-L-methionine-dependent methyltransferases"/>
    <property type="match status" value="1"/>
</dbReference>
<evidence type="ECO:0000313" key="5">
    <source>
        <dbReference type="Proteomes" id="UP000051096"/>
    </source>
</evidence>
<keyword evidence="2" id="KW-0808">Transferase</keyword>
<evidence type="ECO:0000256" key="2">
    <source>
        <dbReference type="ARBA" id="ARBA00022679"/>
    </source>
</evidence>
<dbReference type="PATRIC" id="fig|1703780.3.peg.2806"/>
<keyword evidence="3" id="KW-0949">S-adenosyl-L-methionine</keyword>
<dbReference type="CDD" id="cd02440">
    <property type="entry name" value="AdoMet_MTases"/>
    <property type="match status" value="1"/>
</dbReference>
<evidence type="ECO:0008006" key="6">
    <source>
        <dbReference type="Google" id="ProtNLM"/>
    </source>
</evidence>
<dbReference type="PANTHER" id="PTHR13610:SF11">
    <property type="entry name" value="METHYLTRANSFERASE DOMAIN-CONTAINING PROTEIN"/>
    <property type="match status" value="1"/>
</dbReference>
<dbReference type="GO" id="GO:0016279">
    <property type="term" value="F:protein-lysine N-methyltransferase activity"/>
    <property type="evidence" value="ECO:0007669"/>
    <property type="project" value="InterPro"/>
</dbReference>
<dbReference type="Proteomes" id="UP000051096">
    <property type="component" value="Unassembled WGS sequence"/>
</dbReference>
<organism evidence="4 5">
    <name type="scientific">candidate division WOR_3 bacterium SM23_60</name>
    <dbReference type="NCBI Taxonomy" id="1703780"/>
    <lineage>
        <taxon>Bacteria</taxon>
        <taxon>Bacteria division WOR-3</taxon>
    </lineage>
</organism>
<dbReference type="InterPro" id="IPR026170">
    <property type="entry name" value="FAM173A/B"/>
</dbReference>
<accession>A0A0S8GFR0</accession>
<protein>
    <recommendedName>
        <fullName evidence="6">DOT1 domain-containing protein</fullName>
    </recommendedName>
</protein>
<evidence type="ECO:0000256" key="3">
    <source>
        <dbReference type="ARBA" id="ARBA00022691"/>
    </source>
</evidence>